<dbReference type="FunFam" id="3.30.420.100:FF:000001">
    <property type="entry name" value="50S ribosomal protein L18"/>
    <property type="match status" value="1"/>
</dbReference>
<dbReference type="GO" id="GO:0022625">
    <property type="term" value="C:cytosolic large ribosomal subunit"/>
    <property type="evidence" value="ECO:0007669"/>
    <property type="project" value="TreeGrafter"/>
</dbReference>
<evidence type="ECO:0000256" key="5">
    <source>
        <dbReference type="ARBA" id="ARBA00023274"/>
    </source>
</evidence>
<comment type="caution">
    <text evidence="8">The sequence shown here is derived from an EMBL/GenBank/DDBJ whole genome shotgun (WGS) entry which is preliminary data.</text>
</comment>
<comment type="function">
    <text evidence="7">This is one of the proteins that bind and probably mediate the attachment of the 5S RNA into the large ribosomal subunit, where it forms part of the central protuberance.</text>
</comment>
<evidence type="ECO:0000256" key="3">
    <source>
        <dbReference type="ARBA" id="ARBA00022884"/>
    </source>
</evidence>
<dbReference type="Gene3D" id="3.30.420.100">
    <property type="match status" value="1"/>
</dbReference>
<evidence type="ECO:0000256" key="4">
    <source>
        <dbReference type="ARBA" id="ARBA00022980"/>
    </source>
</evidence>
<evidence type="ECO:0000256" key="2">
    <source>
        <dbReference type="ARBA" id="ARBA00022730"/>
    </source>
</evidence>
<comment type="subunit">
    <text evidence="7">Part of the 50S ribosomal subunit; part of the 5S rRNA/L5/L18/L25 subcomplex. Contacts the 5S and 23S rRNAs.</text>
</comment>
<dbReference type="HAMAP" id="MF_01337_B">
    <property type="entry name" value="Ribosomal_uL18_B"/>
    <property type="match status" value="1"/>
</dbReference>
<evidence type="ECO:0000313" key="9">
    <source>
        <dbReference type="Proteomes" id="UP000705230"/>
    </source>
</evidence>
<reference evidence="8" key="1">
    <citation type="submission" date="2020-10" db="EMBL/GenBank/DDBJ databases">
        <title>Microbiome of the Black Sea water column analyzed by genome centric metagenomics.</title>
        <authorList>
            <person name="Cabello-Yeves P.J."/>
            <person name="Callieri C."/>
            <person name="Picazo A."/>
            <person name="Mehrshad M."/>
            <person name="Haro-Moreno J.M."/>
            <person name="Roda-Garcia J."/>
            <person name="Dzembekova N."/>
            <person name="Slabakova V."/>
            <person name="Slabakova N."/>
            <person name="Moncheva S."/>
            <person name="Rodriguez-Valera F."/>
        </authorList>
    </citation>
    <scope>NUCLEOTIDE SEQUENCE</scope>
    <source>
        <strain evidence="8">BS30m-G43</strain>
    </source>
</reference>
<evidence type="ECO:0000256" key="1">
    <source>
        <dbReference type="ARBA" id="ARBA00007116"/>
    </source>
</evidence>
<dbReference type="CDD" id="cd00432">
    <property type="entry name" value="Ribosomal_L18_L5e"/>
    <property type="match status" value="1"/>
</dbReference>
<dbReference type="GO" id="GO:0008097">
    <property type="term" value="F:5S rRNA binding"/>
    <property type="evidence" value="ECO:0007669"/>
    <property type="project" value="TreeGrafter"/>
</dbReference>
<dbReference type="PANTHER" id="PTHR12899">
    <property type="entry name" value="39S RIBOSOMAL PROTEIN L18, MITOCHONDRIAL"/>
    <property type="match status" value="1"/>
</dbReference>
<keyword evidence="4 7" id="KW-0689">Ribosomal protein</keyword>
<gene>
    <name evidence="7 8" type="primary">rplR</name>
    <name evidence="8" type="ORF">ISR29_01660</name>
</gene>
<evidence type="ECO:0000256" key="7">
    <source>
        <dbReference type="HAMAP-Rule" id="MF_01337"/>
    </source>
</evidence>
<sequence>MSEKNISRIRRAKKTRMKIREQEAPRLSVYRSSKNFYVQLFDSLGSKVIASASTIEKEAKSKNNNVESAKDLGKKIAERALENGIKKVVFDRSGYKYHGRIKALADSAREAGLEF</sequence>
<protein>
    <recommendedName>
        <fullName evidence="6 7">Large ribosomal subunit protein uL18</fullName>
    </recommendedName>
</protein>
<name>A0A937JDU9_9GAMM</name>
<dbReference type="InterPro" id="IPR004389">
    <property type="entry name" value="Ribosomal_uL18_bac-type"/>
</dbReference>
<proteinExistence type="inferred from homology"/>
<dbReference type="Proteomes" id="UP000705230">
    <property type="component" value="Unassembled WGS sequence"/>
</dbReference>
<dbReference type="InterPro" id="IPR057268">
    <property type="entry name" value="Ribosomal_L18"/>
</dbReference>
<dbReference type="GO" id="GO:0006412">
    <property type="term" value="P:translation"/>
    <property type="evidence" value="ECO:0007669"/>
    <property type="project" value="UniProtKB-UniRule"/>
</dbReference>
<dbReference type="Pfam" id="PF00861">
    <property type="entry name" value="Ribosomal_L18p"/>
    <property type="match status" value="1"/>
</dbReference>
<dbReference type="AlphaFoldDB" id="A0A937JDU9"/>
<keyword evidence="2 7" id="KW-0699">rRNA-binding</keyword>
<accession>A0A937JDU9</accession>
<organism evidence="8 9">
    <name type="scientific">SAR86 cluster bacterium</name>
    <dbReference type="NCBI Taxonomy" id="2030880"/>
    <lineage>
        <taxon>Bacteria</taxon>
        <taxon>Pseudomonadati</taxon>
        <taxon>Pseudomonadota</taxon>
        <taxon>Gammaproteobacteria</taxon>
        <taxon>SAR86 cluster</taxon>
    </lineage>
</organism>
<dbReference type="EMBL" id="JADHSG010000002">
    <property type="protein sequence ID" value="MBL6902888.1"/>
    <property type="molecule type" value="Genomic_DNA"/>
</dbReference>
<dbReference type="InterPro" id="IPR005484">
    <property type="entry name" value="Ribosomal_uL18_bac/plant/anim"/>
</dbReference>
<dbReference type="GO" id="GO:0003735">
    <property type="term" value="F:structural constituent of ribosome"/>
    <property type="evidence" value="ECO:0007669"/>
    <property type="project" value="InterPro"/>
</dbReference>
<keyword evidence="3 7" id="KW-0694">RNA-binding</keyword>
<dbReference type="NCBIfam" id="TIGR00060">
    <property type="entry name" value="L18_bact"/>
    <property type="match status" value="1"/>
</dbReference>
<evidence type="ECO:0000256" key="6">
    <source>
        <dbReference type="ARBA" id="ARBA00035197"/>
    </source>
</evidence>
<keyword evidence="5 7" id="KW-0687">Ribonucleoprotein</keyword>
<comment type="similarity">
    <text evidence="1 7">Belongs to the universal ribosomal protein uL18 family.</text>
</comment>
<dbReference type="PANTHER" id="PTHR12899:SF3">
    <property type="entry name" value="LARGE RIBOSOMAL SUBUNIT PROTEIN UL18M"/>
    <property type="match status" value="1"/>
</dbReference>
<evidence type="ECO:0000313" key="8">
    <source>
        <dbReference type="EMBL" id="MBL6902888.1"/>
    </source>
</evidence>
<dbReference type="SUPFAM" id="SSF53137">
    <property type="entry name" value="Translational machinery components"/>
    <property type="match status" value="1"/>
</dbReference>